<feature type="region of interest" description="Disordered" evidence="1">
    <location>
        <begin position="183"/>
        <end position="312"/>
    </location>
</feature>
<evidence type="ECO:0000313" key="3">
    <source>
        <dbReference type="EMBL" id="BCK00328.1"/>
    </source>
</evidence>
<keyword evidence="2" id="KW-1133">Transmembrane helix</keyword>
<feature type="compositionally biased region" description="Basic and acidic residues" evidence="1">
    <location>
        <begin position="243"/>
        <end position="294"/>
    </location>
</feature>
<feature type="compositionally biased region" description="Polar residues" evidence="1">
    <location>
        <begin position="58"/>
        <end position="68"/>
    </location>
</feature>
<dbReference type="Proteomes" id="UP000515703">
    <property type="component" value="Chromosome"/>
</dbReference>
<sequence>MMDEKDIFNNNGDTKDNNLRRDDIYSRLDESSDMEDADEDLLALLDMISAQDEKQKSDISGVQNSVNTSRKDDTPAEVTNDIFSIDDFTLENEERQQEEIQHEESFQQEEAVDSFVAEQILEVDQKASAPKLKSPDNLGDIFSDALSAMDSLEDVNDELLGDVKAAPEKKLGFFQKLLSRFSKKDKKEEKNNSNKKASESKGKEEDKKQNKKESKNTKAEKAKNNAGKTAKAKPSKNTKDKKKAAEDSLTEEEKLKLAKKKEDKAKKAAVKAEKKKAADAKKSEKKKAAADKAAIKKQKKQEKKDLTPPDPDDNIKLNPLGVVFILTFFILIAGVIIVGTKTYSYGLDVRTASIEYSRGRYTEAYYSIYGISVKKQDYKTYDKIMTTMYVNKELNSYYNYMEVSKYSEALDSLLKGLDRYDIHIAHAKELGIEKNLKTIKKQILKELKDTYGLTEKQADAINAIEDRAKYSVKVINIASEKEKEKELSKK</sequence>
<evidence type="ECO:0000256" key="1">
    <source>
        <dbReference type="SAM" id="MobiDB-lite"/>
    </source>
</evidence>
<organism evidence="3 4">
    <name type="scientific">Anaerocolumna chitinilytica</name>
    <dbReference type="NCBI Taxonomy" id="1727145"/>
    <lineage>
        <taxon>Bacteria</taxon>
        <taxon>Bacillati</taxon>
        <taxon>Bacillota</taxon>
        <taxon>Clostridia</taxon>
        <taxon>Lachnospirales</taxon>
        <taxon>Lachnospiraceae</taxon>
        <taxon>Anaerocolumna</taxon>
    </lineage>
</organism>
<dbReference type="EMBL" id="AP023368">
    <property type="protein sequence ID" value="BCK00328.1"/>
    <property type="molecule type" value="Genomic_DNA"/>
</dbReference>
<reference evidence="3 4" key="2">
    <citation type="submission" date="2020-08" db="EMBL/GenBank/DDBJ databases">
        <authorList>
            <person name="Ueki A."/>
            <person name="Tonouchi A."/>
        </authorList>
    </citation>
    <scope>NUCLEOTIDE SEQUENCE [LARGE SCALE GENOMIC DNA]</scope>
    <source>
        <strain evidence="3 4">CTTW</strain>
    </source>
</reference>
<reference evidence="3 4" key="1">
    <citation type="submission" date="2020-08" db="EMBL/GenBank/DDBJ databases">
        <title>Draft genome sequencing of an Anaerocolumna strain isolated from anoxic soil subjected to BSD treatment.</title>
        <authorList>
            <person name="Uek A."/>
            <person name="Tonouchi A."/>
        </authorList>
    </citation>
    <scope>NUCLEOTIDE SEQUENCE [LARGE SCALE GENOMIC DNA]</scope>
    <source>
        <strain evidence="3 4">CTTW</strain>
    </source>
</reference>
<dbReference type="KEGG" id="acht:bsdcttw_33680"/>
<gene>
    <name evidence="3" type="ORF">bsdcttw_33680</name>
</gene>
<dbReference type="AlphaFoldDB" id="A0A7I8DRL2"/>
<proteinExistence type="predicted"/>
<evidence type="ECO:0000256" key="2">
    <source>
        <dbReference type="SAM" id="Phobius"/>
    </source>
</evidence>
<feature type="region of interest" description="Disordered" evidence="1">
    <location>
        <begin position="1"/>
        <end position="22"/>
    </location>
</feature>
<evidence type="ECO:0000313" key="4">
    <source>
        <dbReference type="Proteomes" id="UP000515703"/>
    </source>
</evidence>
<accession>A0A7I8DRL2</accession>
<feature type="compositionally biased region" description="Basic residues" evidence="1">
    <location>
        <begin position="230"/>
        <end position="242"/>
    </location>
</feature>
<protein>
    <submittedName>
        <fullName evidence="3">Uncharacterized protein</fullName>
    </submittedName>
</protein>
<name>A0A7I8DRL2_9FIRM</name>
<keyword evidence="2" id="KW-0472">Membrane</keyword>
<feature type="transmembrane region" description="Helical" evidence="2">
    <location>
        <begin position="320"/>
        <end position="340"/>
    </location>
</feature>
<feature type="region of interest" description="Disordered" evidence="1">
    <location>
        <begin position="52"/>
        <end position="75"/>
    </location>
</feature>
<dbReference type="RefSeq" id="WP_207726424.1">
    <property type="nucleotide sequence ID" value="NZ_AP023368.1"/>
</dbReference>
<feature type="compositionally biased region" description="Basic and acidic residues" evidence="1">
    <location>
        <begin position="185"/>
        <end position="223"/>
    </location>
</feature>
<keyword evidence="2" id="KW-0812">Transmembrane</keyword>
<keyword evidence="4" id="KW-1185">Reference proteome</keyword>